<dbReference type="Pfam" id="PF01753">
    <property type="entry name" value="zf-MYND"/>
    <property type="match status" value="1"/>
</dbReference>
<evidence type="ECO:0000256" key="4">
    <source>
        <dbReference type="PROSITE-ProRule" id="PRU00134"/>
    </source>
</evidence>
<protein>
    <recommendedName>
        <fullName evidence="6">MYND-type domain-containing protein</fullName>
    </recommendedName>
</protein>
<gene>
    <name evidence="7" type="ORF">QTG54_010770</name>
</gene>
<keyword evidence="1" id="KW-0479">Metal-binding</keyword>
<keyword evidence="3" id="KW-0862">Zinc</keyword>
<accession>A0AAD8Y4Y7</accession>
<name>A0AAD8Y4Y7_9STRA</name>
<evidence type="ECO:0000256" key="2">
    <source>
        <dbReference type="ARBA" id="ARBA00022771"/>
    </source>
</evidence>
<dbReference type="GO" id="GO:0008270">
    <property type="term" value="F:zinc ion binding"/>
    <property type="evidence" value="ECO:0007669"/>
    <property type="project" value="UniProtKB-KW"/>
</dbReference>
<dbReference type="Gene3D" id="6.10.140.2220">
    <property type="match status" value="1"/>
</dbReference>
<feature type="compositionally biased region" description="Basic and acidic residues" evidence="5">
    <location>
        <begin position="12"/>
        <end position="22"/>
    </location>
</feature>
<evidence type="ECO:0000256" key="3">
    <source>
        <dbReference type="ARBA" id="ARBA00022833"/>
    </source>
</evidence>
<keyword evidence="2 4" id="KW-0863">Zinc-finger</keyword>
<evidence type="ECO:0000313" key="7">
    <source>
        <dbReference type="EMBL" id="KAK1738740.1"/>
    </source>
</evidence>
<reference evidence="7" key="1">
    <citation type="submission" date="2023-06" db="EMBL/GenBank/DDBJ databases">
        <title>Survivors Of The Sea: Transcriptome response of Skeletonema marinoi to long-term dormancy.</title>
        <authorList>
            <person name="Pinder M.I.M."/>
            <person name="Kourtchenko O."/>
            <person name="Robertson E.K."/>
            <person name="Larsson T."/>
            <person name="Maumus F."/>
            <person name="Osuna-Cruz C.M."/>
            <person name="Vancaester E."/>
            <person name="Stenow R."/>
            <person name="Vandepoele K."/>
            <person name="Ploug H."/>
            <person name="Bruchert V."/>
            <person name="Godhe A."/>
            <person name="Topel M."/>
        </authorList>
    </citation>
    <scope>NUCLEOTIDE SEQUENCE</scope>
    <source>
        <strain evidence="7">R05AC</strain>
    </source>
</reference>
<dbReference type="SUPFAM" id="SSF144232">
    <property type="entry name" value="HIT/MYND zinc finger-like"/>
    <property type="match status" value="1"/>
</dbReference>
<sequence>MPSSKKMRGKARKEAKAKEKESGVDEDFALLLRRFQPGQNRRGCMHGFIHSEDISDDLNIHDILETAAEAICISEKNNDRVGGAFENARSATDEKFPSLYKDYAALQKLSQAFLCIATDMLLDRRAGGTAAATLTRFQIDFKAKTMFRGATILAFAEYLSQYVEVKLHCSKPFFYYHKVHELVCSDERRMVSYARKRIKCSCLDAKFLEVKSDKKMSICNNLDCIHEKVELKALMTCERCRKAHYCSEKCQAADFQGHKYDCVGWKKWKNSVRGRKKLQKKTASRPQDESPTTAKQLLLDRQSW</sequence>
<evidence type="ECO:0000256" key="1">
    <source>
        <dbReference type="ARBA" id="ARBA00022723"/>
    </source>
</evidence>
<dbReference type="PROSITE" id="PS50865">
    <property type="entry name" value="ZF_MYND_2"/>
    <property type="match status" value="1"/>
</dbReference>
<feature type="region of interest" description="Disordered" evidence="5">
    <location>
        <begin position="1"/>
        <end position="22"/>
    </location>
</feature>
<feature type="compositionally biased region" description="Basic residues" evidence="5">
    <location>
        <begin position="274"/>
        <end position="283"/>
    </location>
</feature>
<dbReference type="EMBL" id="JATAAI010000020">
    <property type="protein sequence ID" value="KAK1738740.1"/>
    <property type="molecule type" value="Genomic_DNA"/>
</dbReference>
<evidence type="ECO:0000256" key="5">
    <source>
        <dbReference type="SAM" id="MobiDB-lite"/>
    </source>
</evidence>
<evidence type="ECO:0000259" key="6">
    <source>
        <dbReference type="PROSITE" id="PS50865"/>
    </source>
</evidence>
<feature type="compositionally biased region" description="Basic residues" evidence="5">
    <location>
        <begin position="1"/>
        <end position="11"/>
    </location>
</feature>
<dbReference type="AlphaFoldDB" id="A0AAD8Y4Y7"/>
<proteinExistence type="predicted"/>
<dbReference type="InterPro" id="IPR002893">
    <property type="entry name" value="Znf_MYND"/>
</dbReference>
<feature type="domain" description="MYND-type" evidence="6">
    <location>
        <begin position="221"/>
        <end position="262"/>
    </location>
</feature>
<organism evidence="7 8">
    <name type="scientific">Skeletonema marinoi</name>
    <dbReference type="NCBI Taxonomy" id="267567"/>
    <lineage>
        <taxon>Eukaryota</taxon>
        <taxon>Sar</taxon>
        <taxon>Stramenopiles</taxon>
        <taxon>Ochrophyta</taxon>
        <taxon>Bacillariophyta</taxon>
        <taxon>Coscinodiscophyceae</taxon>
        <taxon>Thalassiosirophycidae</taxon>
        <taxon>Thalassiosirales</taxon>
        <taxon>Skeletonemataceae</taxon>
        <taxon>Skeletonema</taxon>
        <taxon>Skeletonema marinoi-dohrnii complex</taxon>
    </lineage>
</organism>
<feature type="region of interest" description="Disordered" evidence="5">
    <location>
        <begin position="274"/>
        <end position="304"/>
    </location>
</feature>
<keyword evidence="8" id="KW-1185">Reference proteome</keyword>
<evidence type="ECO:0000313" key="8">
    <source>
        <dbReference type="Proteomes" id="UP001224775"/>
    </source>
</evidence>
<dbReference type="Proteomes" id="UP001224775">
    <property type="component" value="Unassembled WGS sequence"/>
</dbReference>
<comment type="caution">
    <text evidence="7">The sequence shown here is derived from an EMBL/GenBank/DDBJ whole genome shotgun (WGS) entry which is preliminary data.</text>
</comment>